<comment type="caution">
    <text evidence="13">The sequence shown here is derived from an EMBL/GenBank/DDBJ whole genome shotgun (WGS) entry which is preliminary data.</text>
</comment>
<dbReference type="EC" id="1.1.1.6" evidence="6"/>
<evidence type="ECO:0000256" key="3">
    <source>
        <dbReference type="ARBA" id="ARBA00023002"/>
    </source>
</evidence>
<dbReference type="Gene3D" id="1.20.1090.10">
    <property type="entry name" value="Dehydroquinate synthase-like - alpha domain"/>
    <property type="match status" value="1"/>
</dbReference>
<dbReference type="NCBIfam" id="NF006941">
    <property type="entry name" value="PRK09423.1"/>
    <property type="match status" value="1"/>
</dbReference>
<evidence type="ECO:0000256" key="1">
    <source>
        <dbReference type="ARBA" id="ARBA00007358"/>
    </source>
</evidence>
<comment type="cofactor">
    <cofactor evidence="9">
        <name>Zn(2+)</name>
        <dbReference type="ChEBI" id="CHEBI:29105"/>
    </cofactor>
    <text evidence="9">Binds 1 zinc ion per subunit.</text>
</comment>
<feature type="domain" description="Alcohol dehydrogenase iron-type/glycerol dehydrogenase GldA" evidence="12">
    <location>
        <begin position="16"/>
        <end position="161"/>
    </location>
</feature>
<evidence type="ECO:0000256" key="8">
    <source>
        <dbReference type="ARBA" id="ARBA00049006"/>
    </source>
</evidence>
<comment type="pathway">
    <text evidence="5">Polyol metabolism; glycerol fermentation; glycerone phosphate from glycerol (oxidative route): step 1/2.</text>
</comment>
<comment type="similarity">
    <text evidence="1">Belongs to the iron-containing alcohol dehydrogenase family.</text>
</comment>
<accession>A0A561R8U3</accession>
<feature type="binding site" evidence="11">
    <location>
        <position position="134"/>
    </location>
    <ligand>
        <name>NAD(+)</name>
        <dbReference type="ChEBI" id="CHEBI:57540"/>
    </ligand>
</feature>
<evidence type="ECO:0000256" key="2">
    <source>
        <dbReference type="ARBA" id="ARBA00022723"/>
    </source>
</evidence>
<dbReference type="CDD" id="cd08170">
    <property type="entry name" value="GlyDH"/>
    <property type="match status" value="1"/>
</dbReference>
<dbReference type="InterPro" id="IPR016205">
    <property type="entry name" value="Glycerol_DH"/>
</dbReference>
<sequence length="362" mass="37582">MLVTSSTGIVRGARFPGRYIQAAGAIGMLGAEAAGFGRRATVLVDRGIYDMLEAALSSALEGHVEARLIRHGGECSESQIAALAASARDGAAEVIIGVGGGKALDTAKAAARDLGLPVIIFPTIAASDAPCSALAVVYNDDGTVAYDTFLPRNPDLVLVDTALIAKAPARFLAAGIGDALATFYEADSCRRSGAFNCMKMPGVSLAFEVARACRDTIFEFGAAALADCDAGEASPALERIVEANILLSGIGFESGGVAAAHAIHHGLCELEDVHHHLHGEKVAIGVLAGLKLHGQDEEFRKVRDFCQSVRLPTRLADIGIVDASEAKLAIVAKRACRPGEIIHNEPIPVTEGMVVNALKALI</sequence>
<evidence type="ECO:0000256" key="7">
    <source>
        <dbReference type="ARBA" id="ARBA00040132"/>
    </source>
</evidence>
<dbReference type="PANTHER" id="PTHR43616">
    <property type="entry name" value="GLYCEROL DEHYDROGENASE"/>
    <property type="match status" value="1"/>
</dbReference>
<feature type="binding site" evidence="11">
    <location>
        <position position="132"/>
    </location>
    <ligand>
        <name>NAD(+)</name>
        <dbReference type="ChEBI" id="CHEBI:57540"/>
    </ligand>
</feature>
<dbReference type="Gene3D" id="3.40.50.1970">
    <property type="match status" value="1"/>
</dbReference>
<feature type="binding site" evidence="9">
    <location>
        <position position="261"/>
    </location>
    <ligand>
        <name>glycerol</name>
        <dbReference type="ChEBI" id="CHEBI:17754"/>
    </ligand>
</feature>
<evidence type="ECO:0000256" key="9">
    <source>
        <dbReference type="PIRSR" id="PIRSR000112-1"/>
    </source>
</evidence>
<dbReference type="Pfam" id="PF00465">
    <property type="entry name" value="Fe-ADH"/>
    <property type="match status" value="1"/>
</dbReference>
<feature type="binding site" evidence="10">
    <location>
        <position position="128"/>
    </location>
    <ligand>
        <name>glycerol</name>
        <dbReference type="ChEBI" id="CHEBI:17754"/>
    </ligand>
</feature>
<dbReference type="AlphaFoldDB" id="A0A561R8U3"/>
<evidence type="ECO:0000259" key="12">
    <source>
        <dbReference type="Pfam" id="PF00465"/>
    </source>
</evidence>
<keyword evidence="9" id="KW-0862">Zinc</keyword>
<name>A0A561R8U3_9HYPH</name>
<protein>
    <recommendedName>
        <fullName evidence="7">Glycerol dehydrogenase</fullName>
        <ecNumber evidence="6">1.1.1.6</ecNumber>
    </recommendedName>
</protein>
<evidence type="ECO:0000256" key="6">
    <source>
        <dbReference type="ARBA" id="ARBA00039147"/>
    </source>
</evidence>
<dbReference type="PANTHER" id="PTHR43616:SF5">
    <property type="entry name" value="GLYCEROL DEHYDROGENASE 1"/>
    <property type="match status" value="1"/>
</dbReference>
<evidence type="ECO:0000256" key="10">
    <source>
        <dbReference type="PIRSR" id="PIRSR000112-2"/>
    </source>
</evidence>
<keyword evidence="3" id="KW-0560">Oxidoreductase</keyword>
<feature type="binding site" evidence="11">
    <location>
        <begin position="101"/>
        <end position="105"/>
    </location>
    <ligand>
        <name>NAD(+)</name>
        <dbReference type="ChEBI" id="CHEBI:57540"/>
    </ligand>
</feature>
<comment type="catalytic activity">
    <reaction evidence="8">
        <text>glycerol + NAD(+) = dihydroxyacetone + NADH + H(+)</text>
        <dbReference type="Rhea" id="RHEA:13769"/>
        <dbReference type="ChEBI" id="CHEBI:15378"/>
        <dbReference type="ChEBI" id="CHEBI:16016"/>
        <dbReference type="ChEBI" id="CHEBI:17754"/>
        <dbReference type="ChEBI" id="CHEBI:57540"/>
        <dbReference type="ChEBI" id="CHEBI:57945"/>
        <dbReference type="EC" id="1.1.1.6"/>
    </reaction>
</comment>
<dbReference type="PROSITE" id="PS00913">
    <property type="entry name" value="ADH_IRON_1"/>
    <property type="match status" value="1"/>
</dbReference>
<keyword evidence="2 9" id="KW-0479">Metal-binding</keyword>
<dbReference type="InterPro" id="IPR001670">
    <property type="entry name" value="ADH_Fe/GldA"/>
</dbReference>
<gene>
    <name evidence="13" type="ORF">FHW37_101822</name>
</gene>
<feature type="binding site" evidence="9">
    <location>
        <position position="278"/>
    </location>
    <ligand>
        <name>glycerol</name>
        <dbReference type="ChEBI" id="CHEBI:17754"/>
    </ligand>
</feature>
<dbReference type="GO" id="GO:0046872">
    <property type="term" value="F:metal ion binding"/>
    <property type="evidence" value="ECO:0007669"/>
    <property type="project" value="UniProtKB-KW"/>
</dbReference>
<organism evidence="13 14">
    <name type="scientific">Neorhizobium alkalisoli</name>
    <dbReference type="NCBI Taxonomy" id="528178"/>
    <lineage>
        <taxon>Bacteria</taxon>
        <taxon>Pseudomonadati</taxon>
        <taxon>Pseudomonadota</taxon>
        <taxon>Alphaproteobacteria</taxon>
        <taxon>Hyphomicrobiales</taxon>
        <taxon>Rhizobiaceae</taxon>
        <taxon>Rhizobium/Agrobacterium group</taxon>
        <taxon>Neorhizobium</taxon>
    </lineage>
</organism>
<keyword evidence="4 11" id="KW-0520">NAD</keyword>
<dbReference type="PIRSF" id="PIRSF000112">
    <property type="entry name" value="Glycerol_dehydrogenase"/>
    <property type="match status" value="1"/>
</dbReference>
<dbReference type="EMBL" id="VIWP01000001">
    <property type="protein sequence ID" value="TWF59018.1"/>
    <property type="molecule type" value="Genomic_DNA"/>
</dbReference>
<proteinExistence type="inferred from homology"/>
<dbReference type="GO" id="GO:0005829">
    <property type="term" value="C:cytosol"/>
    <property type="evidence" value="ECO:0007669"/>
    <property type="project" value="TreeGrafter"/>
</dbReference>
<evidence type="ECO:0000313" key="14">
    <source>
        <dbReference type="Proteomes" id="UP000320653"/>
    </source>
</evidence>
<dbReference type="RefSeq" id="WP_186458130.1">
    <property type="nucleotide sequence ID" value="NZ_VIWP01000001.1"/>
</dbReference>
<evidence type="ECO:0000256" key="4">
    <source>
        <dbReference type="ARBA" id="ARBA00023027"/>
    </source>
</evidence>
<feature type="binding site" evidence="11">
    <location>
        <position position="138"/>
    </location>
    <ligand>
        <name>NAD(+)</name>
        <dbReference type="ChEBI" id="CHEBI:57540"/>
    </ligand>
</feature>
<dbReference type="InterPro" id="IPR018211">
    <property type="entry name" value="ADH_Fe_CS"/>
</dbReference>
<reference evidence="13 14" key="1">
    <citation type="submission" date="2019-06" db="EMBL/GenBank/DDBJ databases">
        <title>Sorghum-associated microbial communities from plants grown in Nebraska, USA.</title>
        <authorList>
            <person name="Schachtman D."/>
        </authorList>
    </citation>
    <scope>NUCLEOTIDE SEQUENCE [LARGE SCALE GENOMIC DNA]</scope>
    <source>
        <strain evidence="13 14">1225</strain>
    </source>
</reference>
<evidence type="ECO:0000256" key="5">
    <source>
        <dbReference type="ARBA" id="ARBA00037918"/>
    </source>
</evidence>
<dbReference type="PROSITE" id="PS00060">
    <property type="entry name" value="ADH_IRON_2"/>
    <property type="match status" value="1"/>
</dbReference>
<dbReference type="Proteomes" id="UP000320653">
    <property type="component" value="Unassembled WGS sequence"/>
</dbReference>
<feature type="binding site" evidence="9">
    <location>
        <position position="178"/>
    </location>
    <ligand>
        <name>glycerol</name>
        <dbReference type="ChEBI" id="CHEBI:17754"/>
    </ligand>
</feature>
<evidence type="ECO:0000313" key="13">
    <source>
        <dbReference type="EMBL" id="TWF59018.1"/>
    </source>
</evidence>
<evidence type="ECO:0000256" key="11">
    <source>
        <dbReference type="PIRSR" id="PIRSR000112-3"/>
    </source>
</evidence>
<dbReference type="SUPFAM" id="SSF56796">
    <property type="entry name" value="Dehydroquinate synthase-like"/>
    <property type="match status" value="1"/>
</dbReference>
<dbReference type="GO" id="GO:0008888">
    <property type="term" value="F:glycerol dehydrogenase (NAD+) activity"/>
    <property type="evidence" value="ECO:0007669"/>
    <property type="project" value="UniProtKB-EC"/>
</dbReference>
<keyword evidence="14" id="KW-1185">Reference proteome</keyword>